<keyword evidence="4" id="KW-1185">Reference proteome</keyword>
<feature type="region of interest" description="Disordered" evidence="1">
    <location>
        <begin position="128"/>
        <end position="150"/>
    </location>
</feature>
<evidence type="ECO:0000313" key="4">
    <source>
        <dbReference type="Proteomes" id="UP000815677"/>
    </source>
</evidence>
<feature type="domain" description="DUF3597" evidence="2">
    <location>
        <begin position="34"/>
        <end position="124"/>
    </location>
</feature>
<name>A0ABQ0LAZ2_MYCCL</name>
<reference evidence="3" key="1">
    <citation type="submission" date="2014-09" db="EMBL/GenBank/DDBJ databases">
        <title>Genome sequence of the luminous mushroom Mycena chlorophos for searching fungal bioluminescence genes.</title>
        <authorList>
            <person name="Tanaka Y."/>
            <person name="Kasuga D."/>
            <person name="Oba Y."/>
            <person name="Hase S."/>
            <person name="Sato K."/>
            <person name="Oba Y."/>
            <person name="Sakakibara Y."/>
        </authorList>
    </citation>
    <scope>NUCLEOTIDE SEQUENCE</scope>
</reference>
<proteinExistence type="predicted"/>
<sequence length="231" mass="25015">MLTGDCSASYSRRRQVSAYLSRNICSSLSTPCRAAPAATTPLAVQQPGRPTVPIADVLDDLNLREGRGLDWRNSIVDLLKLLDFPFSLDARKTLADALNIHVAAPGTAAQNMALHRAVLQQIASGQINLRMNPGPQQPSNGTPSGPAPPEDVLMALHERNILEGRGLDWQHSIVDLLKLLNHPWDIDARAALAEQLGVQEGAHGSAAQNMALHKAVINRLAGEWRWELTAN</sequence>
<dbReference type="Proteomes" id="UP000815677">
    <property type="component" value="Unassembled WGS sequence"/>
</dbReference>
<dbReference type="SUPFAM" id="SSF158634">
    <property type="entry name" value="RPA2825-like"/>
    <property type="match status" value="2"/>
</dbReference>
<organism evidence="3 4">
    <name type="scientific">Mycena chlorophos</name>
    <name type="common">Agaric fungus</name>
    <name type="synonym">Agaricus chlorophos</name>
    <dbReference type="NCBI Taxonomy" id="658473"/>
    <lineage>
        <taxon>Eukaryota</taxon>
        <taxon>Fungi</taxon>
        <taxon>Dikarya</taxon>
        <taxon>Basidiomycota</taxon>
        <taxon>Agaricomycotina</taxon>
        <taxon>Agaricomycetes</taxon>
        <taxon>Agaricomycetidae</taxon>
        <taxon>Agaricales</taxon>
        <taxon>Marasmiineae</taxon>
        <taxon>Mycenaceae</taxon>
        <taxon>Mycena</taxon>
    </lineage>
</organism>
<gene>
    <name evidence="3" type="ORF">MCHLO_05156</name>
</gene>
<accession>A0ABQ0LAZ2</accession>
<feature type="domain" description="DUF3597" evidence="2">
    <location>
        <begin position="141"/>
        <end position="221"/>
    </location>
</feature>
<protein>
    <recommendedName>
        <fullName evidence="2">DUF3597 domain-containing protein</fullName>
    </recommendedName>
</protein>
<dbReference type="InterPro" id="IPR022016">
    <property type="entry name" value="DUF3597"/>
</dbReference>
<evidence type="ECO:0000256" key="1">
    <source>
        <dbReference type="SAM" id="MobiDB-lite"/>
    </source>
</evidence>
<evidence type="ECO:0000259" key="2">
    <source>
        <dbReference type="Pfam" id="PF12200"/>
    </source>
</evidence>
<dbReference type="Pfam" id="PF12200">
    <property type="entry name" value="DUF3597"/>
    <property type="match status" value="2"/>
</dbReference>
<evidence type="ECO:0000313" key="3">
    <source>
        <dbReference type="EMBL" id="GAT47707.1"/>
    </source>
</evidence>
<dbReference type="EMBL" id="DF843887">
    <property type="protein sequence ID" value="GAT47707.1"/>
    <property type="molecule type" value="Genomic_DNA"/>
</dbReference>